<proteinExistence type="predicted"/>
<dbReference type="eggNOG" id="COG4701">
    <property type="taxonomic scope" value="Bacteria"/>
</dbReference>
<dbReference type="HOGENOM" id="CLU_1756294_0_0_6"/>
<evidence type="ECO:0000313" key="1">
    <source>
        <dbReference type="EMBL" id="ACX96822.1"/>
    </source>
</evidence>
<dbReference type="KEGG" id="hna:Hneap_2000"/>
<dbReference type="InterPro" id="IPR007922">
    <property type="entry name" value="DciA-like"/>
</dbReference>
<protein>
    <recommendedName>
        <fullName evidence="3">DUF721 domain-containing protein</fullName>
    </recommendedName>
</protein>
<reference evidence="1 2" key="1">
    <citation type="submission" date="2009-10" db="EMBL/GenBank/DDBJ databases">
        <title>Complete sequence of Halothiobacillus neapolitanus c2.</title>
        <authorList>
            <consortium name="US DOE Joint Genome Institute"/>
            <person name="Lucas S."/>
            <person name="Copeland A."/>
            <person name="Lapidus A."/>
            <person name="Glavina del Rio T."/>
            <person name="Tice H."/>
            <person name="Bruce D."/>
            <person name="Goodwin L."/>
            <person name="Pitluck S."/>
            <person name="Davenport K."/>
            <person name="Brettin T."/>
            <person name="Detter J.C."/>
            <person name="Han C."/>
            <person name="Tapia R."/>
            <person name="Larimer F."/>
            <person name="Land M."/>
            <person name="Hauser L."/>
            <person name="Kyrpides N."/>
            <person name="Mikhailova N."/>
            <person name="Kerfeld C."/>
            <person name="Cannon G."/>
            <person name="Heinhort S."/>
        </authorList>
    </citation>
    <scope>NUCLEOTIDE SEQUENCE [LARGE SCALE GENOMIC DNA]</scope>
    <source>
        <strain evidence="2">ATCC 23641 / c2</strain>
    </source>
</reference>
<evidence type="ECO:0000313" key="2">
    <source>
        <dbReference type="Proteomes" id="UP000009102"/>
    </source>
</evidence>
<dbReference type="Proteomes" id="UP000009102">
    <property type="component" value="Chromosome"/>
</dbReference>
<organism evidence="1 2">
    <name type="scientific">Halothiobacillus neapolitanus (strain ATCC 23641 / DSM 15147 / CIP 104769 / NCIMB 8539 / c2)</name>
    <name type="common">Thiobacillus neapolitanus</name>
    <dbReference type="NCBI Taxonomy" id="555778"/>
    <lineage>
        <taxon>Bacteria</taxon>
        <taxon>Pseudomonadati</taxon>
        <taxon>Pseudomonadota</taxon>
        <taxon>Gammaproteobacteria</taxon>
        <taxon>Chromatiales</taxon>
        <taxon>Halothiobacillaceae</taxon>
        <taxon>Halothiobacillus</taxon>
    </lineage>
</organism>
<dbReference type="RefSeq" id="WP_012824854.1">
    <property type="nucleotide sequence ID" value="NC_013422.1"/>
</dbReference>
<keyword evidence="2" id="KW-1185">Reference proteome</keyword>
<dbReference type="Pfam" id="PF05258">
    <property type="entry name" value="DciA"/>
    <property type="match status" value="1"/>
</dbReference>
<accession>D0KVJ2</accession>
<dbReference type="AlphaFoldDB" id="D0KVJ2"/>
<dbReference type="OrthoDB" id="9982007at2"/>
<gene>
    <name evidence="1" type="ordered locus">Hneap_2000</name>
</gene>
<dbReference type="EMBL" id="CP001801">
    <property type="protein sequence ID" value="ACX96822.1"/>
    <property type="molecule type" value="Genomic_DNA"/>
</dbReference>
<evidence type="ECO:0008006" key="3">
    <source>
        <dbReference type="Google" id="ProtNLM"/>
    </source>
</evidence>
<name>D0KVJ2_HALNC</name>
<sequence length="148" mass="16382">MKSNLYDALKPFAARAGQIRMFDLFLLEVLPRNLQGRVRVLNIRDGVLVLGVDHAALATQTRFQAPQWLGRLNQAAQKEGNLPTLTNVEIRVASEDRLLKPPEKKHRELGESARASLRALAEHEPDASLASTLRRLADLGVKPTSDGN</sequence>